<evidence type="ECO:0000313" key="1">
    <source>
        <dbReference type="EMBL" id="KKE99356.1"/>
    </source>
</evidence>
<accession>A0A0M2JS28</accession>
<name>A0A0M2JS28_9MYCO</name>
<dbReference type="AlphaFoldDB" id="A0A0M2JS28"/>
<dbReference type="OrthoDB" id="4730306at2"/>
<keyword evidence="2" id="KW-1185">Reference proteome</keyword>
<comment type="caution">
    <text evidence="1">The sequence shown here is derived from an EMBL/GenBank/DDBJ whole genome shotgun (WGS) entry which is preliminary data.</text>
</comment>
<sequence length="100" mass="10829">MPAGSPDDVYYNYPLMESIAMQIQQCGTTAQGLLDAGIANKQTLLGSFTGDTAMVFEESFTKFQHVCQDTIEVTGRGGIAYSRGASEMGTNEMNMSKQFP</sequence>
<evidence type="ECO:0000313" key="2">
    <source>
        <dbReference type="Proteomes" id="UP000034150"/>
    </source>
</evidence>
<protein>
    <submittedName>
        <fullName evidence="1">Uncharacterized protein</fullName>
    </submittedName>
</protein>
<dbReference type="Proteomes" id="UP000034150">
    <property type="component" value="Unassembled WGS sequence"/>
</dbReference>
<organism evidence="1 2">
    <name type="scientific">Mycolicibacterium obuense</name>
    <dbReference type="NCBI Taxonomy" id="1807"/>
    <lineage>
        <taxon>Bacteria</taxon>
        <taxon>Bacillati</taxon>
        <taxon>Actinomycetota</taxon>
        <taxon>Actinomycetes</taxon>
        <taxon>Mycobacteriales</taxon>
        <taxon>Mycobacteriaceae</taxon>
        <taxon>Mycolicibacterium</taxon>
    </lineage>
</organism>
<dbReference type="PATRIC" id="fig|1807.13.peg.5426"/>
<dbReference type="EMBL" id="LAUZ02000103">
    <property type="protein sequence ID" value="KKE99356.1"/>
    <property type="molecule type" value="Genomic_DNA"/>
</dbReference>
<dbReference type="Gene3D" id="1.10.287.1060">
    <property type="entry name" value="ESAT-6-like"/>
    <property type="match status" value="1"/>
</dbReference>
<gene>
    <name evidence="1" type="ORF">WN67_24460</name>
</gene>
<dbReference type="SUPFAM" id="SSF140453">
    <property type="entry name" value="EsxAB dimer-like"/>
    <property type="match status" value="1"/>
</dbReference>
<dbReference type="RefSeq" id="WP_046365665.1">
    <property type="nucleotide sequence ID" value="NZ_LAUZ02000103.1"/>
</dbReference>
<reference evidence="1 2" key="1">
    <citation type="journal article" date="2015" name="Genome Announc.">
        <title>Draft Genome Sequence of Mycobacterium obuense Strain UC1, Isolated from Patient Sputum.</title>
        <authorList>
            <person name="Greninger A.L."/>
            <person name="Cunningham G."/>
            <person name="Hsu E.D."/>
            <person name="Yu J.M."/>
            <person name="Chiu C.Y."/>
            <person name="Miller S."/>
        </authorList>
    </citation>
    <scope>NUCLEOTIDE SEQUENCE [LARGE SCALE GENOMIC DNA]</scope>
    <source>
        <strain evidence="1 2">UC1</strain>
    </source>
</reference>
<dbReference type="InterPro" id="IPR036689">
    <property type="entry name" value="ESAT-6-like_sf"/>
</dbReference>
<proteinExistence type="predicted"/>